<accession>A0A1D7VZ39</accession>
<name>A0A1D7VZ39_BREAU</name>
<dbReference type="EMBL" id="CP017150">
    <property type="protein sequence ID" value="AOP52000.1"/>
    <property type="molecule type" value="Genomic_DNA"/>
</dbReference>
<dbReference type="InterPro" id="IPR001650">
    <property type="entry name" value="Helicase_C-like"/>
</dbReference>
<evidence type="ECO:0000313" key="2">
    <source>
        <dbReference type="Proteomes" id="UP000094793"/>
    </source>
</evidence>
<reference evidence="2" key="1">
    <citation type="submission" date="2016-09" db="EMBL/GenBank/DDBJ databases">
        <title>Complete Genome Sequence of Brevibacterium linens SMQ-1335.</title>
        <authorList>
            <person name="de Melo A.G."/>
            <person name="Labrie S.J."/>
            <person name="Dumaresq J."/>
            <person name="Roberts R.J."/>
            <person name="Tremblay D.M."/>
            <person name="Moineau S."/>
        </authorList>
    </citation>
    <scope>NUCLEOTIDE SEQUENCE [LARGE SCALE GENOMIC DNA]</scope>
    <source>
        <strain evidence="2">SMQ-1335</strain>
    </source>
</reference>
<dbReference type="PROSITE" id="PS51194">
    <property type="entry name" value="HELICASE_CTER"/>
    <property type="match status" value="1"/>
</dbReference>
<dbReference type="Pfam" id="PF04851">
    <property type="entry name" value="ResIII"/>
    <property type="match status" value="1"/>
</dbReference>
<dbReference type="InterPro" id="IPR036890">
    <property type="entry name" value="HATPase_C_sf"/>
</dbReference>
<gene>
    <name evidence="1" type="ORF">BLSMQ_0282</name>
</gene>
<dbReference type="SUPFAM" id="SSF55874">
    <property type="entry name" value="ATPase domain of HSP90 chaperone/DNA topoisomerase II/histidine kinase"/>
    <property type="match status" value="1"/>
</dbReference>
<organism evidence="1 2">
    <name type="scientific">Brevibacterium aurantiacum</name>
    <dbReference type="NCBI Taxonomy" id="273384"/>
    <lineage>
        <taxon>Bacteria</taxon>
        <taxon>Bacillati</taxon>
        <taxon>Actinomycetota</taxon>
        <taxon>Actinomycetes</taxon>
        <taxon>Micrococcales</taxon>
        <taxon>Brevibacteriaceae</taxon>
        <taxon>Brevibacterium</taxon>
    </lineage>
</organism>
<dbReference type="SMART" id="SM00490">
    <property type="entry name" value="HELICc"/>
    <property type="match status" value="1"/>
</dbReference>
<dbReference type="GO" id="GO:0005829">
    <property type="term" value="C:cytosol"/>
    <property type="evidence" value="ECO:0007669"/>
    <property type="project" value="TreeGrafter"/>
</dbReference>
<dbReference type="PANTHER" id="PTHR47396">
    <property type="entry name" value="TYPE I RESTRICTION ENZYME ECOKI R PROTEIN"/>
    <property type="match status" value="1"/>
</dbReference>
<dbReference type="PATRIC" id="fig|1703.10.peg.293"/>
<dbReference type="PANTHER" id="PTHR47396:SF1">
    <property type="entry name" value="ATP-DEPENDENT HELICASE IRC3-RELATED"/>
    <property type="match status" value="1"/>
</dbReference>
<dbReference type="Gene3D" id="3.30.565.10">
    <property type="entry name" value="Histidine kinase-like ATPase, C-terminal domain"/>
    <property type="match status" value="1"/>
</dbReference>
<dbReference type="PROSITE" id="PS51192">
    <property type="entry name" value="HELICASE_ATP_BIND_1"/>
    <property type="match status" value="1"/>
</dbReference>
<dbReference type="Pfam" id="PF00271">
    <property type="entry name" value="Helicase_C"/>
    <property type="match status" value="1"/>
</dbReference>
<dbReference type="Gene3D" id="3.40.50.300">
    <property type="entry name" value="P-loop containing nucleotide triphosphate hydrolases"/>
    <property type="match status" value="2"/>
</dbReference>
<dbReference type="KEGG" id="blin:BLSMQ_0282"/>
<dbReference type="GO" id="GO:0003677">
    <property type="term" value="F:DNA binding"/>
    <property type="evidence" value="ECO:0007669"/>
    <property type="project" value="InterPro"/>
</dbReference>
<dbReference type="SMART" id="SM00487">
    <property type="entry name" value="DEXDc"/>
    <property type="match status" value="1"/>
</dbReference>
<dbReference type="OrthoDB" id="9776021at2"/>
<dbReference type="Proteomes" id="UP000094793">
    <property type="component" value="Chromosome"/>
</dbReference>
<dbReference type="GO" id="GO:0016787">
    <property type="term" value="F:hydrolase activity"/>
    <property type="evidence" value="ECO:0007669"/>
    <property type="project" value="InterPro"/>
</dbReference>
<dbReference type="InterPro" id="IPR050742">
    <property type="entry name" value="Helicase_Restrict-Modif_Enz"/>
</dbReference>
<protein>
    <submittedName>
        <fullName evidence="1">Uncharacterized protein</fullName>
    </submittedName>
</protein>
<dbReference type="SUPFAM" id="SSF52540">
    <property type="entry name" value="P-loop containing nucleoside triphosphate hydrolases"/>
    <property type="match status" value="1"/>
</dbReference>
<proteinExistence type="predicted"/>
<dbReference type="InterPro" id="IPR006935">
    <property type="entry name" value="Helicase/UvrB_N"/>
</dbReference>
<dbReference type="NCBIfam" id="NF047352">
    <property type="entry name" value="P_loop_sacsin"/>
    <property type="match status" value="1"/>
</dbReference>
<dbReference type="InterPro" id="IPR027417">
    <property type="entry name" value="P-loop_NTPase"/>
</dbReference>
<evidence type="ECO:0000313" key="1">
    <source>
        <dbReference type="EMBL" id="AOP52000.1"/>
    </source>
</evidence>
<sequence length="1588" mass="177424">MSLWPTPNSELERTIEKQFGAALRAYEADPKLLIEHYRQEESFRTGGYSDRQVSELIQNSADALLRGGGYGRIEIILIDKILYCANEGASFDSAGVDTVTHAYLSSKRGDEIGRFGLGFKSILSLSDRPQVFSRSVSFEFNSDRARTELEARRQDYDGDVPRFRVPTILDAEGEFEKDPVLADLASWATTIVKIPVEHDDSSLIEQLENFNTEFLLFAESVNEISISIHYYNEEIDEVAPEHWVHSVRKSATPKQYVLHYPNGNEIEWLREDQMISVEEKFRRELGDSRFRNRVQISYAAPLSGSVGIGKFWSYFPLQDKTSVSGILNAPWSVNDDRTTILHSSSFNRFLLEKFAVLFVKSLHHFSTEEDPARHFDYLPSRAREVDNDADLYLSTRVPALARSVGIIPDSLGVLRHASELETLEFGISVAPDSREIWSSSSDTPGNSPHPLCFANRVRSRRLEDLATIEDAGAKPEYDMKQIGIATWLTMLGQSEDVRNTFIALKILDTNTTFKVRESALMASIIPLAGGGWARVSESNTVLLPDSSEDMDELGELSDIRFVDGRLLELDGASQLLVKLGFEPVDPSRIFRILLDRAEKSSGDSDSSAKWEEAWRRADDLRMSSLLSIAQEFATSGRSLRLRSQANTWERPEDLYDIERLDFHYLPAKNRLQIDDIFRPIARRVGVTDGVSEDFDFNEEELKGEYLEYLAREYRTTQKLARFIDCDDLSFQVLRIPGPLAPLKHLDANGQAGPLLEWSESLLRTRCEATWHIDTKSRDGSIAMDAPHVWALKKWGKIRTSWGPQDVGLALSPTMLDYIDFLPVATSNSARVLDLVEDLDSVPFEIWERFLQQDCVAPSDGLRMGRVVDLNMRALAAMSMNGRQAATVVAAEAGQFNAVAGDRVFIAIGEQERRMLENSGHPYLSVSSSTDAELLMKTVGARRASEAFSISTIIDGQDEPATLGDLFSGARGTCRSELLNHQIVLCRSIVKRQRTPQGTTDQNQELLMDEGVLYALDSVPQAQLLVTFAREHNIPEPSRWCERVVSRTEKQRRSELVDRVRSCHSDIERIRLLFDDATLRSNLPKGLLEALAASGNEVSGQRLAEIYFQAIGYRALEDRKSELERLGLSVPNKWAGSDQAVTFVSQLGFDKAFAGESSVKAPASEVVLGRPELNELHDYQQEAKRALMRVLRRGVTADGSTKAMIELPTGSGKTRVAVESAVSCFLDEVDPLRGPVLWIAQSEELCEQAVETWSEIWRARADNRPLTINRLWSEREIPKPNTELSVVIATDAKLVLALEKPEYDWLRNSSAVFVDEAHKAADSPRYGALLKQLNLDRGKSSRPLIGLSATPFKGTNQRATQSLAARFGKNLVRALGDDPIRELQRRRILARVRRESLKGGRVAIETHGGSKLSQLTAISKDSLNSLGENVARNLRIVDHIASLDPSWPVLVFTPSVASAHVVAALLNARGIAAKAVSGQTPRGERSRIVNEFRSEKIRVLTNCDVLTHGFDAPKVRALYIAKPTLSPGVYMQMVGRGLRGVENGGSEECLIVDIEDTLDNVAYDLAYREFEDAWSAELSGVDKEQVNVN</sequence>
<dbReference type="InterPro" id="IPR014001">
    <property type="entry name" value="Helicase_ATP-bd"/>
</dbReference>
<dbReference type="GO" id="GO:0005524">
    <property type="term" value="F:ATP binding"/>
    <property type="evidence" value="ECO:0007669"/>
    <property type="project" value="InterPro"/>
</dbReference>
<dbReference type="RefSeq" id="WP_069599261.1">
    <property type="nucleotide sequence ID" value="NZ_CP017150.1"/>
</dbReference>